<keyword evidence="10" id="KW-0812">Transmembrane</keyword>
<organism evidence="34 35">
    <name type="scientific">Blastopirellula sediminis</name>
    <dbReference type="NCBI Taxonomy" id="2894196"/>
    <lineage>
        <taxon>Bacteria</taxon>
        <taxon>Pseudomonadati</taxon>
        <taxon>Planctomycetota</taxon>
        <taxon>Planctomycetia</taxon>
        <taxon>Pirellulales</taxon>
        <taxon>Pirellulaceae</taxon>
        <taxon>Blastopirellula</taxon>
    </lineage>
</organism>
<evidence type="ECO:0000256" key="5">
    <source>
        <dbReference type="ARBA" id="ARBA00012698"/>
    </source>
</evidence>
<evidence type="ECO:0000256" key="31">
    <source>
        <dbReference type="ARBA" id="ARBA00048990"/>
    </source>
</evidence>
<protein>
    <recommendedName>
        <fullName evidence="6">Flavin-containing monooxygenase 5</fullName>
        <ecNumber evidence="5">1.6.3.1</ecNumber>
    </recommendedName>
    <alternativeName>
        <fullName evidence="22">Dimethylaniline monooxygenase [N-oxide-forming] 5</fullName>
    </alternativeName>
    <alternativeName>
        <fullName evidence="20">Dimethylaniline oxidase 5</fullName>
    </alternativeName>
    <alternativeName>
        <fullName evidence="21">NADPH oxidase</fullName>
    </alternativeName>
</protein>
<evidence type="ECO:0000256" key="8">
    <source>
        <dbReference type="ARBA" id="ARBA00022553"/>
    </source>
</evidence>
<evidence type="ECO:0000256" key="13">
    <source>
        <dbReference type="ARBA" id="ARBA00022848"/>
    </source>
</evidence>
<keyword evidence="13" id="KW-0492">Microsome</keyword>
<keyword evidence="19" id="KW-0472">Membrane</keyword>
<evidence type="ECO:0000256" key="9">
    <source>
        <dbReference type="ARBA" id="ARBA00022630"/>
    </source>
</evidence>
<dbReference type="InterPro" id="IPR000960">
    <property type="entry name" value="Flavin_mOase"/>
</dbReference>
<evidence type="ECO:0000256" key="11">
    <source>
        <dbReference type="ARBA" id="ARBA00022824"/>
    </source>
</evidence>
<evidence type="ECO:0000256" key="33">
    <source>
        <dbReference type="ARBA" id="ARBA00049475"/>
    </source>
</evidence>
<evidence type="ECO:0000256" key="19">
    <source>
        <dbReference type="ARBA" id="ARBA00023136"/>
    </source>
</evidence>
<keyword evidence="12" id="KW-0274">FAD</keyword>
<comment type="catalytic activity">
    <reaction evidence="27">
        <text>NADPH + O2 + H(+) = H2O2 + NADP(+)</text>
        <dbReference type="Rhea" id="RHEA:11260"/>
        <dbReference type="ChEBI" id="CHEBI:15378"/>
        <dbReference type="ChEBI" id="CHEBI:15379"/>
        <dbReference type="ChEBI" id="CHEBI:16240"/>
        <dbReference type="ChEBI" id="CHEBI:57783"/>
        <dbReference type="ChEBI" id="CHEBI:58349"/>
        <dbReference type="EC" id="1.6.3.1"/>
    </reaction>
    <physiologicalReaction direction="left-to-right" evidence="27">
        <dbReference type="Rhea" id="RHEA:11261"/>
    </physiologicalReaction>
</comment>
<evidence type="ECO:0000313" key="35">
    <source>
        <dbReference type="Proteomes" id="UP001139103"/>
    </source>
</evidence>
<evidence type="ECO:0000256" key="2">
    <source>
        <dbReference type="ARBA" id="ARBA00004389"/>
    </source>
</evidence>
<evidence type="ECO:0000256" key="25">
    <source>
        <dbReference type="ARBA" id="ARBA00047574"/>
    </source>
</evidence>
<comment type="catalytic activity">
    <reaction evidence="29">
        <text>octan-3-one + NADPH + O2 + H(+) = ethyl hexanoate + NADP(+) + H2O</text>
        <dbReference type="Rhea" id="RHEA:54856"/>
        <dbReference type="ChEBI" id="CHEBI:15377"/>
        <dbReference type="ChEBI" id="CHEBI:15378"/>
        <dbReference type="ChEBI" id="CHEBI:15379"/>
        <dbReference type="ChEBI" id="CHEBI:57783"/>
        <dbReference type="ChEBI" id="CHEBI:58349"/>
        <dbReference type="ChEBI" id="CHEBI:80946"/>
        <dbReference type="ChEBI" id="CHEBI:86055"/>
    </reaction>
    <physiologicalReaction direction="left-to-right" evidence="29">
        <dbReference type="Rhea" id="RHEA:54857"/>
    </physiologicalReaction>
</comment>
<gene>
    <name evidence="34" type="ORF">LOC68_15440</name>
</gene>
<name>A0A9X1MPR5_9BACT</name>
<keyword evidence="17" id="KW-0503">Monooxygenase</keyword>
<dbReference type="PIRSF" id="PIRSF000332">
    <property type="entry name" value="FMO"/>
    <property type="match status" value="1"/>
</dbReference>
<dbReference type="Pfam" id="PF00743">
    <property type="entry name" value="FMO-like"/>
    <property type="match status" value="1"/>
</dbReference>
<evidence type="ECO:0000256" key="32">
    <source>
        <dbReference type="ARBA" id="ARBA00049443"/>
    </source>
</evidence>
<evidence type="ECO:0000256" key="22">
    <source>
        <dbReference type="ARBA" id="ARBA00033301"/>
    </source>
</evidence>
<dbReference type="RefSeq" id="WP_230220353.1">
    <property type="nucleotide sequence ID" value="NZ_JAJKFT010000010.1"/>
</dbReference>
<evidence type="ECO:0000256" key="18">
    <source>
        <dbReference type="ARBA" id="ARBA00023098"/>
    </source>
</evidence>
<keyword evidence="15" id="KW-1133">Transmembrane helix</keyword>
<dbReference type="Gene3D" id="3.50.50.60">
    <property type="entry name" value="FAD/NAD(P)-binding domain"/>
    <property type="match status" value="1"/>
</dbReference>
<comment type="similarity">
    <text evidence="4">Belongs to the FMO family.</text>
</comment>
<evidence type="ECO:0000256" key="12">
    <source>
        <dbReference type="ARBA" id="ARBA00022827"/>
    </source>
</evidence>
<dbReference type="EC" id="1.6.3.1" evidence="5"/>
<evidence type="ECO:0000256" key="29">
    <source>
        <dbReference type="ARBA" id="ARBA00048459"/>
    </source>
</evidence>
<comment type="catalytic activity">
    <reaction evidence="25">
        <text>heptan-2-one + NADPH + O2 + H(+) = pentyl acetate + NADP(+) + H2O</text>
        <dbReference type="Rhea" id="RHEA:54836"/>
        <dbReference type="ChEBI" id="CHEBI:5672"/>
        <dbReference type="ChEBI" id="CHEBI:15377"/>
        <dbReference type="ChEBI" id="CHEBI:15378"/>
        <dbReference type="ChEBI" id="CHEBI:15379"/>
        <dbReference type="ChEBI" id="CHEBI:57783"/>
        <dbReference type="ChEBI" id="CHEBI:58349"/>
        <dbReference type="ChEBI" id="CHEBI:87362"/>
    </reaction>
    <physiologicalReaction direction="left-to-right" evidence="25">
        <dbReference type="Rhea" id="RHEA:54837"/>
    </physiologicalReaction>
</comment>
<keyword evidence="16" id="KW-0560">Oxidoreductase</keyword>
<evidence type="ECO:0000256" key="28">
    <source>
        <dbReference type="ARBA" id="ARBA00047977"/>
    </source>
</evidence>
<evidence type="ECO:0000256" key="7">
    <source>
        <dbReference type="ARBA" id="ARBA00022481"/>
    </source>
</evidence>
<dbReference type="FunFam" id="3.50.50.60:FF:000159">
    <property type="entry name" value="Dimethylaniline monooxygenase [N-oxide-forming]"/>
    <property type="match status" value="1"/>
</dbReference>
<evidence type="ECO:0000256" key="3">
    <source>
        <dbReference type="ARBA" id="ARBA00004524"/>
    </source>
</evidence>
<dbReference type="GO" id="GO:0050660">
    <property type="term" value="F:flavin adenine dinucleotide binding"/>
    <property type="evidence" value="ECO:0007669"/>
    <property type="project" value="InterPro"/>
</dbReference>
<comment type="catalytic activity">
    <reaction evidence="32">
        <text>N,N-dimethylaniline + NADPH + O2 + H(+) = N,N-dimethylaniline N-oxide + NADP(+) + H2O</text>
        <dbReference type="Rhea" id="RHEA:24468"/>
        <dbReference type="ChEBI" id="CHEBI:15377"/>
        <dbReference type="ChEBI" id="CHEBI:15378"/>
        <dbReference type="ChEBI" id="CHEBI:15379"/>
        <dbReference type="ChEBI" id="CHEBI:16269"/>
        <dbReference type="ChEBI" id="CHEBI:17735"/>
        <dbReference type="ChEBI" id="CHEBI:57783"/>
        <dbReference type="ChEBI" id="CHEBI:58349"/>
        <dbReference type="EC" id="1.14.13.8"/>
    </reaction>
    <physiologicalReaction direction="left-to-right" evidence="32">
        <dbReference type="Rhea" id="RHEA:24469"/>
    </physiologicalReaction>
</comment>
<evidence type="ECO:0000256" key="17">
    <source>
        <dbReference type="ARBA" id="ARBA00023033"/>
    </source>
</evidence>
<dbReference type="PRINTS" id="PR01125">
    <property type="entry name" value="FMOXYGENASE5"/>
</dbReference>
<keyword evidence="11" id="KW-0256">Endoplasmic reticulum</keyword>
<evidence type="ECO:0000256" key="6">
    <source>
        <dbReference type="ARBA" id="ARBA00019213"/>
    </source>
</evidence>
<keyword evidence="18" id="KW-0443">Lipid metabolism</keyword>
<evidence type="ECO:0000256" key="16">
    <source>
        <dbReference type="ARBA" id="ARBA00023002"/>
    </source>
</evidence>
<evidence type="ECO:0000256" key="15">
    <source>
        <dbReference type="ARBA" id="ARBA00022989"/>
    </source>
</evidence>
<comment type="catalytic activity">
    <reaction evidence="30">
        <text>(2E)-geranial + NADPH + O2 + H(+) = (1E)-2,6-dimethylhepta-1,5-dien-1-yl formate + NADP(+) + H2O</text>
        <dbReference type="Rhea" id="RHEA:54860"/>
        <dbReference type="ChEBI" id="CHEBI:15377"/>
        <dbReference type="ChEBI" id="CHEBI:15378"/>
        <dbReference type="ChEBI" id="CHEBI:15379"/>
        <dbReference type="ChEBI" id="CHEBI:16980"/>
        <dbReference type="ChEBI" id="CHEBI:57783"/>
        <dbReference type="ChEBI" id="CHEBI:58349"/>
        <dbReference type="ChEBI" id="CHEBI:138375"/>
    </reaction>
    <physiologicalReaction direction="left-to-right" evidence="30">
        <dbReference type="Rhea" id="RHEA:54861"/>
    </physiologicalReaction>
</comment>
<comment type="caution">
    <text evidence="34">The sequence shown here is derived from an EMBL/GenBank/DDBJ whole genome shotgun (WGS) entry which is preliminary data.</text>
</comment>
<comment type="subcellular location">
    <subcellularLocation>
        <location evidence="2">Endoplasmic reticulum membrane</location>
        <topology evidence="2">Single-pass membrane protein</topology>
    </subcellularLocation>
    <subcellularLocation>
        <location evidence="3">Microsome membrane</location>
    </subcellularLocation>
</comment>
<keyword evidence="9" id="KW-0285">Flavoprotein</keyword>
<dbReference type="GO" id="GO:0050661">
    <property type="term" value="F:NADP binding"/>
    <property type="evidence" value="ECO:0007669"/>
    <property type="project" value="InterPro"/>
</dbReference>
<comment type="catalytic activity">
    <reaction evidence="28">
        <text>hexan-3-one + NADPH + O2 + H(+) = ethyl butanoate + NADP(+) + H2O</text>
        <dbReference type="Rhea" id="RHEA:54844"/>
        <dbReference type="ChEBI" id="CHEBI:15377"/>
        <dbReference type="ChEBI" id="CHEBI:15378"/>
        <dbReference type="ChEBI" id="CHEBI:15379"/>
        <dbReference type="ChEBI" id="CHEBI:57783"/>
        <dbReference type="ChEBI" id="CHEBI:58349"/>
        <dbReference type="ChEBI" id="CHEBI:88764"/>
        <dbReference type="ChEBI" id="CHEBI:89891"/>
    </reaction>
    <physiologicalReaction direction="left-to-right" evidence="28">
        <dbReference type="Rhea" id="RHEA:54845"/>
    </physiologicalReaction>
</comment>
<dbReference type="GO" id="GO:0016174">
    <property type="term" value="F:NAD(P)H oxidase H2O2-forming activity"/>
    <property type="evidence" value="ECO:0007669"/>
    <property type="project" value="UniProtKB-EC"/>
</dbReference>
<dbReference type="Proteomes" id="UP001139103">
    <property type="component" value="Unassembled WGS sequence"/>
</dbReference>
<dbReference type="GO" id="GO:0006629">
    <property type="term" value="P:lipid metabolic process"/>
    <property type="evidence" value="ECO:0007669"/>
    <property type="project" value="UniProtKB-KW"/>
</dbReference>
<comment type="function">
    <text evidence="23">Acts as a Baeyer-Villiger monooxygenase on a broad range of substrates. Catalyzes the insertion of an oxygen atom into a carbon-carbon bond adjacent to a carbonyl, which converts ketones to esters. Active on diverse carbonyl compounds, whereas soft nucleophiles are mostly non- or poorly reactive. In contrast with other forms of FMO it is non- or poorly active on 'classical' substrates such as drugs, pesticides, and dietary components containing soft nucleophilic heteroatoms. Able to oxidize drug molecules bearing a carbonyl group on an aliphatic chain, such as nabumetone and pentoxifylline. Also, in the absence of substrates, shows slow but yet significant NADPH oxidase activity. Acts as a positive modulator of cholesterol biosynthesis as well as glucose homeostasis, promoting metabolic aging via pleiotropic effects.</text>
</comment>
<evidence type="ECO:0000256" key="10">
    <source>
        <dbReference type="ARBA" id="ARBA00022692"/>
    </source>
</evidence>
<evidence type="ECO:0000313" key="34">
    <source>
        <dbReference type="EMBL" id="MCC9629782.1"/>
    </source>
</evidence>
<keyword evidence="35" id="KW-1185">Reference proteome</keyword>
<keyword evidence="7" id="KW-0488">Methylation</keyword>
<dbReference type="InterPro" id="IPR002257">
    <property type="entry name" value="Flavin_mOase_5"/>
</dbReference>
<dbReference type="InterPro" id="IPR036188">
    <property type="entry name" value="FAD/NAD-bd_sf"/>
</dbReference>
<dbReference type="InterPro" id="IPR020946">
    <property type="entry name" value="Flavin_mOase-like"/>
</dbReference>
<evidence type="ECO:0000256" key="26">
    <source>
        <dbReference type="ARBA" id="ARBA00047855"/>
    </source>
</evidence>
<comment type="catalytic activity">
    <reaction evidence="24">
        <text>hexan-3-one + NADPH + O2 + H(+) = propyl propanoate + NADP(+) + H2O</text>
        <dbReference type="Rhea" id="RHEA:54848"/>
        <dbReference type="ChEBI" id="CHEBI:15377"/>
        <dbReference type="ChEBI" id="CHEBI:15378"/>
        <dbReference type="ChEBI" id="CHEBI:15379"/>
        <dbReference type="ChEBI" id="CHEBI:57783"/>
        <dbReference type="ChEBI" id="CHEBI:58349"/>
        <dbReference type="ChEBI" id="CHEBI:89828"/>
        <dbReference type="ChEBI" id="CHEBI:89891"/>
    </reaction>
    <physiologicalReaction direction="left-to-right" evidence="24">
        <dbReference type="Rhea" id="RHEA:54849"/>
    </physiologicalReaction>
</comment>
<dbReference type="PANTHER" id="PTHR23023">
    <property type="entry name" value="DIMETHYLANILINE MONOOXYGENASE"/>
    <property type="match status" value="1"/>
</dbReference>
<evidence type="ECO:0000256" key="24">
    <source>
        <dbReference type="ARBA" id="ARBA00047426"/>
    </source>
</evidence>
<accession>A0A9X1MPR5</accession>
<comment type="catalytic activity">
    <reaction evidence="26">
        <text>sulcatone + NADPH + O2 + H(+) = 4-methylpent-3-en-1-yl acetate + NADP(+) + H2O</text>
        <dbReference type="Rhea" id="RHEA:54864"/>
        <dbReference type="ChEBI" id="CHEBI:15377"/>
        <dbReference type="ChEBI" id="CHEBI:15378"/>
        <dbReference type="ChEBI" id="CHEBI:15379"/>
        <dbReference type="ChEBI" id="CHEBI:16310"/>
        <dbReference type="ChEBI" id="CHEBI:57783"/>
        <dbReference type="ChEBI" id="CHEBI:58349"/>
        <dbReference type="ChEBI" id="CHEBI:138373"/>
    </reaction>
    <physiologicalReaction direction="left-to-right" evidence="26">
        <dbReference type="Rhea" id="RHEA:54865"/>
    </physiologicalReaction>
</comment>
<dbReference type="EMBL" id="JAJKFT010000010">
    <property type="protein sequence ID" value="MCC9629782.1"/>
    <property type="molecule type" value="Genomic_DNA"/>
</dbReference>
<comment type="catalytic activity">
    <reaction evidence="31">
        <text>heptan-4-one + NADPH + O2 + H(+) = propyl butanoate + NADP(+) + H2O</text>
        <dbReference type="Rhea" id="RHEA:54852"/>
        <dbReference type="ChEBI" id="CHEBI:15377"/>
        <dbReference type="ChEBI" id="CHEBI:15378"/>
        <dbReference type="ChEBI" id="CHEBI:15379"/>
        <dbReference type="ChEBI" id="CHEBI:57783"/>
        <dbReference type="ChEBI" id="CHEBI:58349"/>
        <dbReference type="ChEBI" id="CHEBI:89484"/>
        <dbReference type="ChEBI" id="CHEBI:89719"/>
    </reaction>
    <physiologicalReaction direction="left-to-right" evidence="31">
        <dbReference type="Rhea" id="RHEA:54853"/>
    </physiologicalReaction>
</comment>
<keyword evidence="14" id="KW-0521">NADP</keyword>
<dbReference type="SUPFAM" id="SSF51905">
    <property type="entry name" value="FAD/NAD(P)-binding domain"/>
    <property type="match status" value="2"/>
</dbReference>
<dbReference type="AlphaFoldDB" id="A0A9X1MPR5"/>
<dbReference type="PRINTS" id="PR00370">
    <property type="entry name" value="FMOXYGENASE"/>
</dbReference>
<evidence type="ECO:0000256" key="1">
    <source>
        <dbReference type="ARBA" id="ARBA00001974"/>
    </source>
</evidence>
<evidence type="ECO:0000256" key="30">
    <source>
        <dbReference type="ARBA" id="ARBA00048989"/>
    </source>
</evidence>
<evidence type="ECO:0000256" key="21">
    <source>
        <dbReference type="ARBA" id="ARBA00033213"/>
    </source>
</evidence>
<comment type="cofactor">
    <cofactor evidence="1">
        <name>FAD</name>
        <dbReference type="ChEBI" id="CHEBI:57692"/>
    </cofactor>
</comment>
<evidence type="ECO:0000256" key="4">
    <source>
        <dbReference type="ARBA" id="ARBA00009183"/>
    </source>
</evidence>
<comment type="catalytic activity">
    <reaction evidence="33">
        <text>octan-3-one + NADPH + O2 + H(+) = pentyl propanoate + NADP(+) + H2O</text>
        <dbReference type="Rhea" id="RHEA:54840"/>
        <dbReference type="ChEBI" id="CHEBI:15377"/>
        <dbReference type="ChEBI" id="CHEBI:15378"/>
        <dbReference type="ChEBI" id="CHEBI:15379"/>
        <dbReference type="ChEBI" id="CHEBI:57783"/>
        <dbReference type="ChEBI" id="CHEBI:58349"/>
        <dbReference type="ChEBI" id="CHEBI:80946"/>
        <dbReference type="ChEBI" id="CHEBI:87373"/>
    </reaction>
    <physiologicalReaction direction="left-to-right" evidence="33">
        <dbReference type="Rhea" id="RHEA:54841"/>
    </physiologicalReaction>
</comment>
<evidence type="ECO:0000256" key="27">
    <source>
        <dbReference type="ARBA" id="ARBA00047864"/>
    </source>
</evidence>
<dbReference type="InterPro" id="IPR050346">
    <property type="entry name" value="FMO-like"/>
</dbReference>
<proteinExistence type="inferred from homology"/>
<reference evidence="34" key="1">
    <citation type="submission" date="2021-11" db="EMBL/GenBank/DDBJ databases">
        <title>Genome sequence.</title>
        <authorList>
            <person name="Sun Q."/>
        </authorList>
    </citation>
    <scope>NUCLEOTIDE SEQUENCE</scope>
    <source>
        <strain evidence="34">JC732</strain>
    </source>
</reference>
<keyword evidence="8" id="KW-0597">Phosphoprotein</keyword>
<dbReference type="GO" id="GO:0004499">
    <property type="term" value="F:N,N-dimethylaniline monooxygenase activity"/>
    <property type="evidence" value="ECO:0007669"/>
    <property type="project" value="InterPro"/>
</dbReference>
<evidence type="ECO:0000256" key="14">
    <source>
        <dbReference type="ARBA" id="ARBA00022857"/>
    </source>
</evidence>
<evidence type="ECO:0000256" key="20">
    <source>
        <dbReference type="ARBA" id="ARBA00029728"/>
    </source>
</evidence>
<sequence>MSILKRVCVIGAGSSGIVAAKSLQQQGVPFDCFELGSGVGGVWRYDNDSGLSPAYRSLHINTSRQRMCFSDFPMPADYPDFPHHSLILRYFENYVDHFDIRRNIRFRTRVESVRPLVDGCWEVTTRQGESPSITTRYQAVIVANGHHWKPRWPNFAGEFRGRVMHSHEYRTPDDYQGQRVVVVGIGNSGCDIACELSRAADRVFLSTRRGAHVIPKYLLGKPLDHLAPSWMWRYLPFRVFQRLFEAALRISRGKLKRYGLPQPEHRILEEHPTISSDLFNQLGHGEISIKPQLTRLDHDHVEFSDGSREQVDTIIYATGYDIAFPFLRQDLLDTSDNSVRLYRRVVHPNYHNLFFVGLIQPWGAIMPLAEEQSLWVAEMLAGASGLPAQAVMDQEMDDYARKLQKRYASSPRHTIQVDFYAYLDEIRKERRLGRRYPALRLPKLIDSDAARAA</sequence>
<evidence type="ECO:0000256" key="23">
    <source>
        <dbReference type="ARBA" id="ARBA00045722"/>
    </source>
</evidence>